<dbReference type="GO" id="GO:0005634">
    <property type="term" value="C:nucleus"/>
    <property type="evidence" value="ECO:0007669"/>
    <property type="project" value="UniProtKB-SubCell"/>
</dbReference>
<reference evidence="12 13" key="1">
    <citation type="journal article" date="2019" name="Sci. Rep.">
        <title>A high-quality genome of Eragrostis curvula grass provides insights into Poaceae evolution and supports new strategies to enhance forage quality.</title>
        <authorList>
            <person name="Carballo J."/>
            <person name="Santos B.A.C.M."/>
            <person name="Zappacosta D."/>
            <person name="Garbus I."/>
            <person name="Selva J.P."/>
            <person name="Gallo C.A."/>
            <person name="Diaz A."/>
            <person name="Albertini E."/>
            <person name="Caccamo M."/>
            <person name="Echenique V."/>
        </authorList>
    </citation>
    <scope>NUCLEOTIDE SEQUENCE [LARGE SCALE GENOMIC DNA]</scope>
    <source>
        <strain evidence="13">cv. Victoria</strain>
        <tissue evidence="12">Leaf</tissue>
    </source>
</reference>
<sequence>MHTAIPQQQLSEQLRPSSSPSFFPKILGSSTTYLSSRPLSSSRPHRPSAAAALGSAGIMTKHPRDGGDVVTLSLSLALGGEAERARKQPRRADGEFVCKTCSRAFASFQALGGHRTSHLRGRHGLALGLQQAAAAPNKAAAANKENKLAAATTHECHVCGQGFEMGQALGGHMRRHRDEITAVAARHRPFCFSSLCRVRLFIRSRRYP</sequence>
<name>A0A5J9W7T9_9POAL</name>
<dbReference type="Proteomes" id="UP000324897">
    <property type="component" value="Chromosome 5"/>
</dbReference>
<dbReference type="GO" id="GO:0008270">
    <property type="term" value="F:zinc ion binding"/>
    <property type="evidence" value="ECO:0007669"/>
    <property type="project" value="UniProtKB-KW"/>
</dbReference>
<gene>
    <name evidence="12" type="ORF">EJB05_03827</name>
</gene>
<evidence type="ECO:0000256" key="9">
    <source>
        <dbReference type="PROSITE-ProRule" id="PRU00042"/>
    </source>
</evidence>
<dbReference type="Gene3D" id="3.30.160.60">
    <property type="entry name" value="Classic Zinc Finger"/>
    <property type="match status" value="1"/>
</dbReference>
<evidence type="ECO:0000256" key="8">
    <source>
        <dbReference type="ARBA" id="ARBA00023242"/>
    </source>
</evidence>
<feature type="region of interest" description="Disordered" evidence="10">
    <location>
        <begin position="1"/>
        <end position="21"/>
    </location>
</feature>
<organism evidence="12 13">
    <name type="scientific">Eragrostis curvula</name>
    <name type="common">weeping love grass</name>
    <dbReference type="NCBI Taxonomy" id="38414"/>
    <lineage>
        <taxon>Eukaryota</taxon>
        <taxon>Viridiplantae</taxon>
        <taxon>Streptophyta</taxon>
        <taxon>Embryophyta</taxon>
        <taxon>Tracheophyta</taxon>
        <taxon>Spermatophyta</taxon>
        <taxon>Magnoliopsida</taxon>
        <taxon>Liliopsida</taxon>
        <taxon>Poales</taxon>
        <taxon>Poaceae</taxon>
        <taxon>PACMAD clade</taxon>
        <taxon>Chloridoideae</taxon>
        <taxon>Eragrostideae</taxon>
        <taxon>Eragrostidinae</taxon>
        <taxon>Eragrostis</taxon>
    </lineage>
</organism>
<dbReference type="PANTHER" id="PTHR26374">
    <property type="entry name" value="ZINC FINGER PROTEIN ZAT5"/>
    <property type="match status" value="1"/>
</dbReference>
<evidence type="ECO:0000256" key="3">
    <source>
        <dbReference type="ARBA" id="ARBA00022737"/>
    </source>
</evidence>
<evidence type="ECO:0000313" key="13">
    <source>
        <dbReference type="Proteomes" id="UP000324897"/>
    </source>
</evidence>
<keyword evidence="7" id="KW-0804">Transcription</keyword>
<keyword evidence="4 9" id="KW-0863">Zinc-finger</keyword>
<feature type="non-terminal residue" evidence="12">
    <location>
        <position position="1"/>
    </location>
</feature>
<dbReference type="InterPro" id="IPR036236">
    <property type="entry name" value="Znf_C2H2_sf"/>
</dbReference>
<dbReference type="InterPro" id="IPR013087">
    <property type="entry name" value="Znf_C2H2_type"/>
</dbReference>
<evidence type="ECO:0000256" key="1">
    <source>
        <dbReference type="ARBA" id="ARBA00004123"/>
    </source>
</evidence>
<evidence type="ECO:0000256" key="4">
    <source>
        <dbReference type="ARBA" id="ARBA00022771"/>
    </source>
</evidence>
<evidence type="ECO:0000313" key="12">
    <source>
        <dbReference type="EMBL" id="TVU44389.1"/>
    </source>
</evidence>
<keyword evidence="2" id="KW-0479">Metal-binding</keyword>
<evidence type="ECO:0000256" key="10">
    <source>
        <dbReference type="SAM" id="MobiDB-lite"/>
    </source>
</evidence>
<dbReference type="Gramene" id="TVU44389">
    <property type="protein sequence ID" value="TVU44389"/>
    <property type="gene ID" value="EJB05_03827"/>
</dbReference>
<dbReference type="EMBL" id="RWGY01000004">
    <property type="protein sequence ID" value="TVU44389.1"/>
    <property type="molecule type" value="Genomic_DNA"/>
</dbReference>
<keyword evidence="3" id="KW-0677">Repeat</keyword>
<comment type="subcellular location">
    <subcellularLocation>
        <location evidence="1">Nucleus</location>
    </subcellularLocation>
</comment>
<keyword evidence="6" id="KW-0805">Transcription regulation</keyword>
<dbReference type="AlphaFoldDB" id="A0A5J9W7T9"/>
<feature type="domain" description="C2H2-type" evidence="11">
    <location>
        <begin position="154"/>
        <end position="181"/>
    </location>
</feature>
<dbReference type="PROSITE" id="PS00028">
    <property type="entry name" value="ZINC_FINGER_C2H2_1"/>
    <property type="match status" value="2"/>
</dbReference>
<feature type="domain" description="C2H2-type" evidence="11">
    <location>
        <begin position="96"/>
        <end position="123"/>
    </location>
</feature>
<accession>A0A5J9W7T9</accession>
<evidence type="ECO:0000256" key="5">
    <source>
        <dbReference type="ARBA" id="ARBA00022833"/>
    </source>
</evidence>
<proteinExistence type="predicted"/>
<protein>
    <recommendedName>
        <fullName evidence="11">C2H2-type domain-containing protein</fullName>
    </recommendedName>
</protein>
<dbReference type="OrthoDB" id="9411774at2759"/>
<comment type="caution">
    <text evidence="12">The sequence shown here is derived from an EMBL/GenBank/DDBJ whole genome shotgun (WGS) entry which is preliminary data.</text>
</comment>
<evidence type="ECO:0000259" key="11">
    <source>
        <dbReference type="PROSITE" id="PS50157"/>
    </source>
</evidence>
<keyword evidence="13" id="KW-1185">Reference proteome</keyword>
<dbReference type="Pfam" id="PF13912">
    <property type="entry name" value="zf-C2H2_6"/>
    <property type="match status" value="2"/>
</dbReference>
<keyword evidence="5" id="KW-0862">Zinc</keyword>
<evidence type="ECO:0000256" key="7">
    <source>
        <dbReference type="ARBA" id="ARBA00023163"/>
    </source>
</evidence>
<dbReference type="SMART" id="SM00355">
    <property type="entry name" value="ZnF_C2H2"/>
    <property type="match status" value="2"/>
</dbReference>
<dbReference type="SUPFAM" id="SSF57667">
    <property type="entry name" value="beta-beta-alpha zinc fingers"/>
    <property type="match status" value="1"/>
</dbReference>
<evidence type="ECO:0000256" key="2">
    <source>
        <dbReference type="ARBA" id="ARBA00022723"/>
    </source>
</evidence>
<evidence type="ECO:0000256" key="6">
    <source>
        <dbReference type="ARBA" id="ARBA00023015"/>
    </source>
</evidence>
<keyword evidence="8" id="KW-0539">Nucleus</keyword>
<dbReference type="PROSITE" id="PS50157">
    <property type="entry name" value="ZINC_FINGER_C2H2_2"/>
    <property type="match status" value="2"/>
</dbReference>
<dbReference type="PANTHER" id="PTHR26374:SF457">
    <property type="entry name" value="ZINC FINGER PROTEIN ZAT11"/>
    <property type="match status" value="1"/>
</dbReference>